<dbReference type="GO" id="GO:0022627">
    <property type="term" value="C:cytosolic small ribosomal subunit"/>
    <property type="evidence" value="ECO:0007669"/>
    <property type="project" value="TreeGrafter"/>
</dbReference>
<dbReference type="Gene3D" id="3.10.290.10">
    <property type="entry name" value="RNA-binding S4 domain"/>
    <property type="match status" value="1"/>
</dbReference>
<dbReference type="HAMAP" id="MF_00485">
    <property type="entry name" value="Ribosomal_eS4"/>
    <property type="match status" value="1"/>
</dbReference>
<dbReference type="NCBIfam" id="NF003312">
    <property type="entry name" value="PRK04313.1"/>
    <property type="match status" value="1"/>
</dbReference>
<evidence type="ECO:0000256" key="7">
    <source>
        <dbReference type="HAMAP-Rule" id="MF_00485"/>
    </source>
</evidence>
<dbReference type="Proteomes" id="UP000192315">
    <property type="component" value="Unassembled WGS sequence"/>
</dbReference>
<keyword evidence="5 7" id="KW-0687">Ribonucleoprotein</keyword>
<dbReference type="Gene3D" id="2.40.50.740">
    <property type="match status" value="1"/>
</dbReference>
<reference evidence="9 10" key="1">
    <citation type="submission" date="2017-04" db="EMBL/GenBank/DDBJ databases">
        <authorList>
            <person name="Varghese N."/>
            <person name="Submissions S."/>
        </authorList>
    </citation>
    <scope>NUCLEOTIDE SEQUENCE [LARGE SCALE GENOMIC DNA]</scope>
    <source>
        <strain evidence="9 10">DSM 9789</strain>
    </source>
</reference>
<protein>
    <recommendedName>
        <fullName evidence="6 7">Small ribosomal subunit protein eS4</fullName>
    </recommendedName>
</protein>
<dbReference type="Gene3D" id="2.30.30.30">
    <property type="match status" value="1"/>
</dbReference>
<feature type="domain" description="KOW" evidence="8">
    <location>
        <begin position="168"/>
        <end position="195"/>
    </location>
</feature>
<organism evidence="9 10">
    <name type="scientific">Picrophilus torridus (strain ATCC 700027 / DSM 9790 / JCM 10055 / NBRC 100828 / KAW 2/3)</name>
    <dbReference type="NCBI Taxonomy" id="1122961"/>
    <lineage>
        <taxon>Archaea</taxon>
        <taxon>Methanobacteriati</taxon>
        <taxon>Thermoplasmatota</taxon>
        <taxon>Thermoplasmata</taxon>
        <taxon>Thermoplasmatales</taxon>
        <taxon>Picrophilaceae</taxon>
        <taxon>Picrophilus</taxon>
    </lineage>
</organism>
<sequence>MITKTKIMMAPRKLKIARKSRFWAVNSLPGSHKKDSSIPLLIALRDYLKLGDKEREITRIMANSLVMVDGKVVKERRRGIGFMDTLTVSGNDYLVSYDRKGKLVILPKPGETKGLKLLRVKGKTYVKGGRIQISFHDGSTMVTDRKDIKNGDSVLVKIPKKEIVDVLKFAPGNRVFITGGSHVGEIATIKSIEIKSSSGENMVHMNEGFSTVSSYVFVMASPKYTFSMPEAIAE</sequence>
<dbReference type="SMART" id="SM00739">
    <property type="entry name" value="KOW"/>
    <property type="match status" value="1"/>
</dbReference>
<dbReference type="InterPro" id="IPR013845">
    <property type="entry name" value="Ribosomal_eS4_central_region"/>
</dbReference>
<gene>
    <name evidence="7" type="primary">rps4e</name>
    <name evidence="9" type="ORF">SAMN02745355_0338</name>
</gene>
<dbReference type="CDD" id="cd06087">
    <property type="entry name" value="KOW_RPS4"/>
    <property type="match status" value="1"/>
</dbReference>
<accession>A0A8G2FVX1</accession>
<dbReference type="InterPro" id="IPR005824">
    <property type="entry name" value="KOW"/>
</dbReference>
<dbReference type="Pfam" id="PF00900">
    <property type="entry name" value="Ribosomal_S4e"/>
    <property type="match status" value="1"/>
</dbReference>
<dbReference type="InterPro" id="IPR000876">
    <property type="entry name" value="Ribosomal_eS4"/>
</dbReference>
<keyword evidence="3 7" id="KW-0694">RNA-binding</keyword>
<evidence type="ECO:0000256" key="6">
    <source>
        <dbReference type="ARBA" id="ARBA00035272"/>
    </source>
</evidence>
<evidence type="ECO:0000256" key="5">
    <source>
        <dbReference type="ARBA" id="ARBA00023274"/>
    </source>
</evidence>
<dbReference type="SUPFAM" id="SSF55174">
    <property type="entry name" value="Alpha-L RNA-binding motif"/>
    <property type="match status" value="1"/>
</dbReference>
<dbReference type="InterPro" id="IPR038237">
    <property type="entry name" value="Ribosomal_eS4_central_sf"/>
</dbReference>
<dbReference type="GO" id="GO:0006412">
    <property type="term" value="P:translation"/>
    <property type="evidence" value="ECO:0007669"/>
    <property type="project" value="UniProtKB-UniRule"/>
</dbReference>
<evidence type="ECO:0000256" key="2">
    <source>
        <dbReference type="ARBA" id="ARBA00022730"/>
    </source>
</evidence>
<evidence type="ECO:0000313" key="9">
    <source>
        <dbReference type="EMBL" id="SMD30457.1"/>
    </source>
</evidence>
<evidence type="ECO:0000256" key="3">
    <source>
        <dbReference type="ARBA" id="ARBA00022884"/>
    </source>
</evidence>
<comment type="caution">
    <text evidence="9">The sequence shown here is derived from an EMBL/GenBank/DDBJ whole genome shotgun (WGS) entry which is preliminary data.</text>
</comment>
<keyword evidence="2" id="KW-0699">rRNA-binding</keyword>
<proteinExistence type="inferred from homology"/>
<evidence type="ECO:0000256" key="1">
    <source>
        <dbReference type="ARBA" id="ARBA00007500"/>
    </source>
</evidence>
<dbReference type="EMBL" id="FWYE01000001">
    <property type="protein sequence ID" value="SMD30457.1"/>
    <property type="molecule type" value="Genomic_DNA"/>
</dbReference>
<dbReference type="InterPro" id="IPR014722">
    <property type="entry name" value="Rib_uL2_dom2"/>
</dbReference>
<dbReference type="GO" id="GO:0003735">
    <property type="term" value="F:structural constituent of ribosome"/>
    <property type="evidence" value="ECO:0007669"/>
    <property type="project" value="InterPro"/>
</dbReference>
<keyword evidence="10" id="KW-1185">Reference proteome</keyword>
<dbReference type="GO" id="GO:0019843">
    <property type="term" value="F:rRNA binding"/>
    <property type="evidence" value="ECO:0007669"/>
    <property type="project" value="UniProtKB-KW"/>
</dbReference>
<keyword evidence="4 7" id="KW-0689">Ribosomal protein</keyword>
<dbReference type="InterPro" id="IPR041982">
    <property type="entry name" value="Ribosomal_eS4_KOW"/>
</dbReference>
<comment type="similarity">
    <text evidence="1 7">Belongs to the eukaryotic ribosomal protein eS4 family.</text>
</comment>
<dbReference type="PANTHER" id="PTHR11581">
    <property type="entry name" value="30S/40S RIBOSOMAL PROTEIN S4"/>
    <property type="match status" value="1"/>
</dbReference>
<evidence type="ECO:0000313" key="10">
    <source>
        <dbReference type="Proteomes" id="UP000192315"/>
    </source>
</evidence>
<name>A0A8G2FVX1_PICTO</name>
<dbReference type="AlphaFoldDB" id="A0A8G2FVX1"/>
<evidence type="ECO:0000259" key="8">
    <source>
        <dbReference type="SMART" id="SM00739"/>
    </source>
</evidence>
<dbReference type="RefSeq" id="WP_084272423.1">
    <property type="nucleotide sequence ID" value="NZ_FWYE01000001.1"/>
</dbReference>
<dbReference type="PANTHER" id="PTHR11581:SF0">
    <property type="entry name" value="SMALL RIBOSOMAL SUBUNIT PROTEIN ES4"/>
    <property type="match status" value="1"/>
</dbReference>
<evidence type="ECO:0000256" key="4">
    <source>
        <dbReference type="ARBA" id="ARBA00022980"/>
    </source>
</evidence>
<dbReference type="InterPro" id="IPR036986">
    <property type="entry name" value="S4_RNA-bd_sf"/>
</dbReference>